<evidence type="ECO:0000256" key="1">
    <source>
        <dbReference type="SAM" id="MobiDB-lite"/>
    </source>
</evidence>
<dbReference type="Proteomes" id="UP000557717">
    <property type="component" value="Unassembled WGS sequence"/>
</dbReference>
<dbReference type="Pfam" id="PF01548">
    <property type="entry name" value="DEDD_Tnp_IS110"/>
    <property type="match status" value="1"/>
</dbReference>
<keyword evidence="4" id="KW-1185">Reference proteome</keyword>
<sequence>MTGLVGQTPCCDENQLITPTIGLELGDRKHAVCVLGTDVEIIKERSIPNTRPSLDKLSERYHGALIVFEVGMHSPWTSRHFEGLGHRVLVAHPRKVRSTWQNDRKCDRRDGEMLACLTRCDEKRLSPVRDATEDSQRDPSGDSDKPLRISKAGDAYLHKLLISAAQDILGPFGPDCRLKRKGLELGELGGPGAKKKPVVAVARKLAVLRLTL</sequence>
<comment type="caution">
    <text evidence="3">The sequence shown here is derived from an EMBL/GenBank/DDBJ whole genome shotgun (WGS) entry which is preliminary data.</text>
</comment>
<dbReference type="AlphaFoldDB" id="A0A840V6H3"/>
<evidence type="ECO:0000313" key="3">
    <source>
        <dbReference type="EMBL" id="MBB5353253.1"/>
    </source>
</evidence>
<dbReference type="GO" id="GO:0006313">
    <property type="term" value="P:DNA transposition"/>
    <property type="evidence" value="ECO:0007669"/>
    <property type="project" value="InterPro"/>
</dbReference>
<evidence type="ECO:0000313" key="4">
    <source>
        <dbReference type="Proteomes" id="UP000557717"/>
    </source>
</evidence>
<proteinExistence type="predicted"/>
<evidence type="ECO:0000259" key="2">
    <source>
        <dbReference type="Pfam" id="PF01548"/>
    </source>
</evidence>
<feature type="domain" description="Transposase IS110-like N-terminal" evidence="2">
    <location>
        <begin position="21"/>
        <end position="134"/>
    </location>
</feature>
<organism evidence="3 4">
    <name type="scientific">Haloferula luteola</name>
    <dbReference type="NCBI Taxonomy" id="595692"/>
    <lineage>
        <taxon>Bacteria</taxon>
        <taxon>Pseudomonadati</taxon>
        <taxon>Verrucomicrobiota</taxon>
        <taxon>Verrucomicrobiia</taxon>
        <taxon>Verrucomicrobiales</taxon>
        <taxon>Verrucomicrobiaceae</taxon>
        <taxon>Haloferula</taxon>
    </lineage>
</organism>
<dbReference type="RefSeq" id="WP_184020940.1">
    <property type="nucleotide sequence ID" value="NZ_JACHFD010000023.1"/>
</dbReference>
<dbReference type="GO" id="GO:0003677">
    <property type="term" value="F:DNA binding"/>
    <property type="evidence" value="ECO:0007669"/>
    <property type="project" value="InterPro"/>
</dbReference>
<dbReference type="GO" id="GO:0004803">
    <property type="term" value="F:transposase activity"/>
    <property type="evidence" value="ECO:0007669"/>
    <property type="project" value="InterPro"/>
</dbReference>
<feature type="compositionally biased region" description="Basic and acidic residues" evidence="1">
    <location>
        <begin position="127"/>
        <end position="147"/>
    </location>
</feature>
<accession>A0A840V6H3</accession>
<dbReference type="EMBL" id="JACHFD010000023">
    <property type="protein sequence ID" value="MBB5353253.1"/>
    <property type="molecule type" value="Genomic_DNA"/>
</dbReference>
<protein>
    <submittedName>
        <fullName evidence="3">Transposase</fullName>
    </submittedName>
</protein>
<feature type="region of interest" description="Disordered" evidence="1">
    <location>
        <begin position="127"/>
        <end position="148"/>
    </location>
</feature>
<dbReference type="PANTHER" id="PTHR33055:SF3">
    <property type="entry name" value="PUTATIVE TRANSPOSASE FOR IS117-RELATED"/>
    <property type="match status" value="1"/>
</dbReference>
<gene>
    <name evidence="3" type="ORF">HNR46_003508</name>
</gene>
<dbReference type="InterPro" id="IPR047650">
    <property type="entry name" value="Transpos_IS110"/>
</dbReference>
<name>A0A840V6H3_9BACT</name>
<dbReference type="PANTHER" id="PTHR33055">
    <property type="entry name" value="TRANSPOSASE FOR INSERTION SEQUENCE ELEMENT IS1111A"/>
    <property type="match status" value="1"/>
</dbReference>
<dbReference type="InterPro" id="IPR002525">
    <property type="entry name" value="Transp_IS110-like_N"/>
</dbReference>
<reference evidence="3 4" key="1">
    <citation type="submission" date="2020-08" db="EMBL/GenBank/DDBJ databases">
        <title>Genomic Encyclopedia of Type Strains, Phase IV (KMG-IV): sequencing the most valuable type-strain genomes for metagenomic binning, comparative biology and taxonomic classification.</title>
        <authorList>
            <person name="Goeker M."/>
        </authorList>
    </citation>
    <scope>NUCLEOTIDE SEQUENCE [LARGE SCALE GENOMIC DNA]</scope>
    <source>
        <strain evidence="3 4">YC6886</strain>
    </source>
</reference>